<dbReference type="Proteomes" id="UP001143910">
    <property type="component" value="Unassembled WGS sequence"/>
</dbReference>
<keyword evidence="2" id="KW-1185">Reference proteome</keyword>
<dbReference type="EMBL" id="JANJQO010001384">
    <property type="protein sequence ID" value="KAJ2971214.1"/>
    <property type="molecule type" value="Genomic_DNA"/>
</dbReference>
<accession>A0ACC1MYA4</accession>
<protein>
    <submittedName>
        <fullName evidence="1">Uncharacterized protein</fullName>
    </submittedName>
</protein>
<sequence>MRSLAIYVLLASAVAPFAAAGPVNARRAVVRQAEVEQLNRASDGSRNDKNELSGKKISGLLRGSNTTITRIITPTVPAATRSSATPVPVSTSSDSSPASNIPETRSTRTKPSVSPVPITETKSTTRSSSESPDPASGTQSIPSKDPVRPPVSTSCSLRLKFVTVTVQATGGIPTITKADSASTVTRADTAGCGPGQARESTITITETATNGRTSGSSSKEVRLLHISRTGK</sequence>
<gene>
    <name evidence="1" type="ORF">NQ176_g7805</name>
</gene>
<proteinExistence type="predicted"/>
<name>A0ACC1MYA4_9HYPO</name>
<reference evidence="1" key="1">
    <citation type="submission" date="2022-08" db="EMBL/GenBank/DDBJ databases">
        <title>Genome Sequence of Lecanicillium fungicola.</title>
        <authorList>
            <person name="Buettner E."/>
        </authorList>
    </citation>
    <scope>NUCLEOTIDE SEQUENCE</scope>
    <source>
        <strain evidence="1">Babe33</strain>
    </source>
</reference>
<evidence type="ECO:0000313" key="1">
    <source>
        <dbReference type="EMBL" id="KAJ2971214.1"/>
    </source>
</evidence>
<organism evidence="1 2">
    <name type="scientific">Zarea fungicola</name>
    <dbReference type="NCBI Taxonomy" id="93591"/>
    <lineage>
        <taxon>Eukaryota</taxon>
        <taxon>Fungi</taxon>
        <taxon>Dikarya</taxon>
        <taxon>Ascomycota</taxon>
        <taxon>Pezizomycotina</taxon>
        <taxon>Sordariomycetes</taxon>
        <taxon>Hypocreomycetidae</taxon>
        <taxon>Hypocreales</taxon>
        <taxon>Cordycipitaceae</taxon>
        <taxon>Zarea</taxon>
    </lineage>
</organism>
<comment type="caution">
    <text evidence="1">The sequence shown here is derived from an EMBL/GenBank/DDBJ whole genome shotgun (WGS) entry which is preliminary data.</text>
</comment>
<evidence type="ECO:0000313" key="2">
    <source>
        <dbReference type="Proteomes" id="UP001143910"/>
    </source>
</evidence>